<dbReference type="Proteomes" id="UP000423274">
    <property type="component" value="Chromosome"/>
</dbReference>
<gene>
    <name evidence="2" type="ORF">LCAKO_2596</name>
</gene>
<name>A0AAP9HIG1_LACPA</name>
<sequence length="38" mass="4349">MRRLVLKKAALINKQMIKAALLGKLTTIMIIWLNAWPS</sequence>
<keyword evidence="1" id="KW-1133">Transmembrane helix</keyword>
<evidence type="ECO:0000313" key="3">
    <source>
        <dbReference type="Proteomes" id="UP000423274"/>
    </source>
</evidence>
<keyword evidence="1" id="KW-0472">Membrane</keyword>
<reference evidence="2 3" key="1">
    <citation type="submission" date="2017-08" db="EMBL/GenBank/DDBJ databases">
        <title>Genome sequence, comparative genomics and functional analysis of the highly adhesive Lactobacillus paracasei Kobulty strain.</title>
        <authorList>
            <person name="Koryszewska-Baginska A."/>
            <person name="Grynberg M."/>
            <person name="Aleksandrzak-Piekarczyk T."/>
        </authorList>
    </citation>
    <scope>NUCLEOTIDE SEQUENCE [LARGE SCALE GENOMIC DNA]</scope>
    <source>
        <strain evidence="2 3">IBB3423</strain>
    </source>
</reference>
<accession>A0AAP9HIG1</accession>
<feature type="transmembrane region" description="Helical" evidence="1">
    <location>
        <begin position="21"/>
        <end position="37"/>
    </location>
</feature>
<dbReference type="AlphaFoldDB" id="A0AAP9HIG1"/>
<evidence type="ECO:0000313" key="2">
    <source>
        <dbReference type="EMBL" id="QGV19101.1"/>
    </source>
</evidence>
<dbReference type="EMBL" id="CP022954">
    <property type="protein sequence ID" value="QGV19101.1"/>
    <property type="molecule type" value="Genomic_DNA"/>
</dbReference>
<organism evidence="2 3">
    <name type="scientific">Lacticaseibacillus paracasei subsp. paracasei</name>
    <dbReference type="NCBI Taxonomy" id="47714"/>
    <lineage>
        <taxon>Bacteria</taxon>
        <taxon>Bacillati</taxon>
        <taxon>Bacillota</taxon>
        <taxon>Bacilli</taxon>
        <taxon>Lactobacillales</taxon>
        <taxon>Lactobacillaceae</taxon>
        <taxon>Lacticaseibacillus</taxon>
    </lineage>
</organism>
<evidence type="ECO:0000256" key="1">
    <source>
        <dbReference type="SAM" id="Phobius"/>
    </source>
</evidence>
<protein>
    <submittedName>
        <fullName evidence="2">Uncharacterized protein</fullName>
    </submittedName>
</protein>
<keyword evidence="1" id="KW-0812">Transmembrane</keyword>
<proteinExistence type="predicted"/>